<evidence type="ECO:0000313" key="1">
    <source>
        <dbReference type="EMBL" id="KAF0387358.1"/>
    </source>
</evidence>
<organism evidence="1 2">
    <name type="scientific">Gigaspora margarita</name>
    <dbReference type="NCBI Taxonomy" id="4874"/>
    <lineage>
        <taxon>Eukaryota</taxon>
        <taxon>Fungi</taxon>
        <taxon>Fungi incertae sedis</taxon>
        <taxon>Mucoromycota</taxon>
        <taxon>Glomeromycotina</taxon>
        <taxon>Glomeromycetes</taxon>
        <taxon>Diversisporales</taxon>
        <taxon>Gigasporaceae</taxon>
        <taxon>Gigaspora</taxon>
    </lineage>
</organism>
<gene>
    <name evidence="1" type="ORF">F8M41_011240</name>
</gene>
<dbReference type="OrthoDB" id="2435441at2759"/>
<name>A0A8H3X0A6_GIGMA</name>
<keyword evidence="2" id="KW-1185">Reference proteome</keyword>
<reference evidence="1 2" key="1">
    <citation type="journal article" date="2019" name="Environ. Microbiol.">
        <title>At the nexus of three kingdoms: the genome of the mycorrhizal fungus Gigaspora margarita provides insights into plant, endobacterial and fungal interactions.</title>
        <authorList>
            <person name="Venice F."/>
            <person name="Ghignone S."/>
            <person name="Salvioli di Fossalunga A."/>
            <person name="Amselem J."/>
            <person name="Novero M."/>
            <person name="Xianan X."/>
            <person name="Sedzielewska Toro K."/>
            <person name="Morin E."/>
            <person name="Lipzen A."/>
            <person name="Grigoriev I.V."/>
            <person name="Henrissat B."/>
            <person name="Martin F.M."/>
            <person name="Bonfante P."/>
        </authorList>
    </citation>
    <scope>NUCLEOTIDE SEQUENCE [LARGE SCALE GENOMIC DNA]</scope>
    <source>
        <strain evidence="1 2">BEG34</strain>
    </source>
</reference>
<sequence length="115" mass="12937">MKSLVNNSNKNRKQSSPLEIDEIKFILNSPAVAVDNPKGPMLKASWLKELDDDGMRLELPKKKNHARKIKDPYAESGNSLILPDISGNIYTLVADIIKYLSKHPNNAKDDYFSLV</sequence>
<protein>
    <submittedName>
        <fullName evidence="1">Zinc finger MYM-type protein 2-like: PROVISIONAL</fullName>
    </submittedName>
</protein>
<evidence type="ECO:0000313" key="2">
    <source>
        <dbReference type="Proteomes" id="UP000439903"/>
    </source>
</evidence>
<dbReference type="EMBL" id="WTPW01002301">
    <property type="protein sequence ID" value="KAF0387358.1"/>
    <property type="molecule type" value="Genomic_DNA"/>
</dbReference>
<proteinExistence type="predicted"/>
<comment type="caution">
    <text evidence="1">The sequence shown here is derived from an EMBL/GenBank/DDBJ whole genome shotgun (WGS) entry which is preliminary data.</text>
</comment>
<accession>A0A8H3X0A6</accession>
<dbReference type="AlphaFoldDB" id="A0A8H3X0A6"/>
<dbReference type="Proteomes" id="UP000439903">
    <property type="component" value="Unassembled WGS sequence"/>
</dbReference>